<organism evidence="1 2">
    <name type="scientific">Chitinophaga rupis</name>
    <dbReference type="NCBI Taxonomy" id="573321"/>
    <lineage>
        <taxon>Bacteria</taxon>
        <taxon>Pseudomonadati</taxon>
        <taxon>Bacteroidota</taxon>
        <taxon>Chitinophagia</taxon>
        <taxon>Chitinophagales</taxon>
        <taxon>Chitinophagaceae</taxon>
        <taxon>Chitinophaga</taxon>
    </lineage>
</organism>
<proteinExistence type="predicted"/>
<evidence type="ECO:0000313" key="2">
    <source>
        <dbReference type="Proteomes" id="UP000198984"/>
    </source>
</evidence>
<protein>
    <submittedName>
        <fullName evidence="1">Uncharacterized protein</fullName>
    </submittedName>
</protein>
<evidence type="ECO:0000313" key="1">
    <source>
        <dbReference type="EMBL" id="SEK73910.1"/>
    </source>
</evidence>
<dbReference type="AlphaFoldDB" id="A0A1H7JIZ4"/>
<reference evidence="1 2" key="1">
    <citation type="submission" date="2016-10" db="EMBL/GenBank/DDBJ databases">
        <authorList>
            <person name="de Groot N.N."/>
        </authorList>
    </citation>
    <scope>NUCLEOTIDE SEQUENCE [LARGE SCALE GENOMIC DNA]</scope>
    <source>
        <strain evidence="1 2">DSM 21039</strain>
    </source>
</reference>
<gene>
    <name evidence="1" type="ORF">SAMN04488505_101796</name>
</gene>
<sequence length="61" mass="6767">MIFNRYKKGKPGYDYSGHLPKPTTVTLLVTVNYSKLKDGADAVTRYWPASLRPSGVAIPII</sequence>
<accession>A0A1H7JIZ4</accession>
<dbReference type="EMBL" id="FOBB01000001">
    <property type="protein sequence ID" value="SEK73910.1"/>
    <property type="molecule type" value="Genomic_DNA"/>
</dbReference>
<name>A0A1H7JIZ4_9BACT</name>
<dbReference type="Proteomes" id="UP000198984">
    <property type="component" value="Unassembled WGS sequence"/>
</dbReference>
<keyword evidence="2" id="KW-1185">Reference proteome</keyword>